<reference evidence="4 5" key="1">
    <citation type="submission" date="2018-11" db="EMBL/GenBank/DDBJ databases">
        <authorList>
            <person name="Mardanov A.V."/>
            <person name="Ravin N.V."/>
            <person name="Dedysh S.N."/>
        </authorList>
    </citation>
    <scope>NUCLEOTIDE SEQUENCE [LARGE SCALE GENOMIC DNA]</scope>
    <source>
        <strain evidence="4 5">AF10</strain>
    </source>
</reference>
<evidence type="ECO:0000313" key="5">
    <source>
        <dbReference type="Proteomes" id="UP000289437"/>
    </source>
</evidence>
<dbReference type="GO" id="GO:0047429">
    <property type="term" value="F:nucleoside triphosphate diphosphatase activity"/>
    <property type="evidence" value="ECO:0007669"/>
    <property type="project" value="InterPro"/>
</dbReference>
<dbReference type="GO" id="GO:0009117">
    <property type="term" value="P:nucleotide metabolic process"/>
    <property type="evidence" value="ECO:0007669"/>
    <property type="project" value="UniProtKB-KW"/>
</dbReference>
<keyword evidence="2" id="KW-0378">Hydrolase</keyword>
<accession>A0A4Q0T2Z0</accession>
<organism evidence="4 5">
    <name type="scientific">Granulicella sibirica</name>
    <dbReference type="NCBI Taxonomy" id="2479048"/>
    <lineage>
        <taxon>Bacteria</taxon>
        <taxon>Pseudomonadati</taxon>
        <taxon>Acidobacteriota</taxon>
        <taxon>Terriglobia</taxon>
        <taxon>Terriglobales</taxon>
        <taxon>Acidobacteriaceae</taxon>
        <taxon>Granulicella</taxon>
    </lineage>
</organism>
<proteinExistence type="inferred from homology"/>
<sequence>MVGMSDVRLYVATSNAGKMRDFVAGSGGRVRLEPLPGLKDVAAPAEDEETFEGNAGVKARYYSLMAPGEMVIADDSGLEVDALGGAPGVRSARYAEDMGFAGPAGASVDERNNFCLLEALAGVTERAGRYRCALAAAKDGVVLWGASGSLEGSLLDLARGLGGFGYDPYFYVGELGKTMAEMGAEERLALSHRGKALTALLDAMGM</sequence>
<comment type="similarity">
    <text evidence="1">Belongs to the HAM1 NTPase family.</text>
</comment>
<evidence type="ECO:0000256" key="2">
    <source>
        <dbReference type="ARBA" id="ARBA00022801"/>
    </source>
</evidence>
<evidence type="ECO:0000256" key="3">
    <source>
        <dbReference type="ARBA" id="ARBA00023080"/>
    </source>
</evidence>
<dbReference type="AlphaFoldDB" id="A0A4Q0T2Z0"/>
<reference evidence="5" key="2">
    <citation type="submission" date="2019-02" db="EMBL/GenBank/DDBJ databases">
        <title>Granulicella sibirica sp. nov., a psychrotolerant acidobacterium isolated from an organic soil layer in forested tundra, West Siberia.</title>
        <authorList>
            <person name="Oshkin I.Y."/>
            <person name="Kulichevskaya I.S."/>
            <person name="Rijpstra W.I.C."/>
            <person name="Sinninghe Damste J.S."/>
            <person name="Rakitin A.L."/>
            <person name="Ravin N.V."/>
            <person name="Dedysh S.N."/>
        </authorList>
    </citation>
    <scope>NUCLEOTIDE SEQUENCE [LARGE SCALE GENOMIC DNA]</scope>
    <source>
        <strain evidence="5">AF10</strain>
    </source>
</reference>
<dbReference type="PANTHER" id="PTHR11067:SF9">
    <property type="entry name" value="INOSINE TRIPHOSPHATE PYROPHOSPHATASE"/>
    <property type="match status" value="1"/>
</dbReference>
<dbReference type="Pfam" id="PF01725">
    <property type="entry name" value="Ham1p_like"/>
    <property type="match status" value="1"/>
</dbReference>
<dbReference type="SUPFAM" id="SSF52972">
    <property type="entry name" value="ITPase-like"/>
    <property type="match status" value="1"/>
</dbReference>
<dbReference type="InterPro" id="IPR029001">
    <property type="entry name" value="ITPase-like_fam"/>
</dbReference>
<evidence type="ECO:0000256" key="1">
    <source>
        <dbReference type="ARBA" id="ARBA00008023"/>
    </source>
</evidence>
<evidence type="ECO:0000313" key="4">
    <source>
        <dbReference type="EMBL" id="RXH56348.1"/>
    </source>
</evidence>
<dbReference type="Gene3D" id="3.90.950.10">
    <property type="match status" value="1"/>
</dbReference>
<dbReference type="CDD" id="cd00515">
    <property type="entry name" value="HAM1"/>
    <property type="match status" value="1"/>
</dbReference>
<dbReference type="PANTHER" id="PTHR11067">
    <property type="entry name" value="INOSINE TRIPHOSPHATE PYROPHOSPHATASE/HAM1 PROTEIN"/>
    <property type="match status" value="1"/>
</dbReference>
<protein>
    <submittedName>
        <fullName evidence="4">Nucleoside 5-triphosphatase RdgB (DHAPTP, dITP, XTP-specific)</fullName>
    </submittedName>
</protein>
<comment type="caution">
    <text evidence="4">The sequence shown here is derived from an EMBL/GenBank/DDBJ whole genome shotgun (WGS) entry which is preliminary data.</text>
</comment>
<gene>
    <name evidence="4" type="ORF">GRAN_3205</name>
</gene>
<name>A0A4Q0T2Z0_9BACT</name>
<dbReference type="GO" id="GO:0005829">
    <property type="term" value="C:cytosol"/>
    <property type="evidence" value="ECO:0007669"/>
    <property type="project" value="TreeGrafter"/>
</dbReference>
<dbReference type="EMBL" id="RDSM01000002">
    <property type="protein sequence ID" value="RXH56348.1"/>
    <property type="molecule type" value="Genomic_DNA"/>
</dbReference>
<dbReference type="Proteomes" id="UP000289437">
    <property type="component" value="Unassembled WGS sequence"/>
</dbReference>
<dbReference type="InterPro" id="IPR002637">
    <property type="entry name" value="RdgB/HAM1"/>
</dbReference>
<keyword evidence="3" id="KW-0546">Nucleotide metabolism</keyword>
<keyword evidence="5" id="KW-1185">Reference proteome</keyword>
<dbReference type="GO" id="GO:0009143">
    <property type="term" value="P:nucleoside triphosphate catabolic process"/>
    <property type="evidence" value="ECO:0007669"/>
    <property type="project" value="InterPro"/>
</dbReference>